<dbReference type="PANTHER" id="PTHR11328:SF24">
    <property type="entry name" value="MAJOR FACILITATOR SUPERFAMILY (MFS) PROFILE DOMAIN-CONTAINING PROTEIN"/>
    <property type="match status" value="1"/>
</dbReference>
<dbReference type="Gene3D" id="1.20.1250.20">
    <property type="entry name" value="MFS general substrate transporter like domains"/>
    <property type="match status" value="2"/>
</dbReference>
<feature type="transmembrane region" description="Helical" evidence="3">
    <location>
        <begin position="110"/>
        <end position="130"/>
    </location>
</feature>
<dbReference type="EMBL" id="NOXS01000022">
    <property type="protein sequence ID" value="OYQ21432.1"/>
    <property type="molecule type" value="Genomic_DNA"/>
</dbReference>
<sequence>MQPVAFQDRLAGLGLAIYAAPAFSLAALSVPLYLYLPTIYADDFGLGLAEVGAVLLIARLADALTDPVAGLLADRWPRRKPWLLLSLGPMAMAIWALFAPSGPVSAASLLGWSLLLYLGWTGFSVPYLAWGADLNQAYHGRTRVAGAREAAVLAGTLVAAATPALLGLSGPAALRFLGIVILVGLIPTVLLACARLPEPRPVAPPPLAPKQAWALLRNNAPFRRLLGAYGLNGIANGLPATLFLSFISDRIGAPTLAGPALALYFCAGLAGVPSWLWLSRRLGKHRAWRLGLLGACCAFLPAPFLGAGDTAGFLLLCLATGLMVGADLVLPPAMQADVIEADSHAGGGARAGLYFALWGMATKASLALAVGLAFPLLDWAGYVPGTPNAPETRALALLYGAAPLLFKLAAWGLMRGYALDEAALAALRPPPGDLTCPAAGFSPPPPPSSLAPSLCSQDAAR</sequence>
<dbReference type="OrthoDB" id="181905at2"/>
<keyword evidence="3" id="KW-1133">Transmembrane helix</keyword>
<reference evidence="4 5" key="1">
    <citation type="submission" date="2017-07" db="EMBL/GenBank/DDBJ databases">
        <title>Elstera cyanobacteriorum sp. nov., a novel bacterium isolated from cyanobacterial aggregates in a eutrophic lake.</title>
        <authorList>
            <person name="Cai H."/>
        </authorList>
    </citation>
    <scope>NUCLEOTIDE SEQUENCE [LARGE SCALE GENOMIC DNA]</scope>
    <source>
        <strain evidence="4 5">TH019</strain>
    </source>
</reference>
<accession>A0A255XWZ6</accession>
<feature type="transmembrane region" description="Helical" evidence="3">
    <location>
        <begin position="394"/>
        <end position="414"/>
    </location>
</feature>
<comment type="caution">
    <text evidence="4">The sequence shown here is derived from an EMBL/GenBank/DDBJ whole genome shotgun (WGS) entry which is preliminary data.</text>
</comment>
<dbReference type="InterPro" id="IPR036259">
    <property type="entry name" value="MFS_trans_sf"/>
</dbReference>
<feature type="transmembrane region" description="Helical" evidence="3">
    <location>
        <begin position="351"/>
        <end position="374"/>
    </location>
</feature>
<proteinExistence type="inferred from homology"/>
<evidence type="ECO:0000313" key="5">
    <source>
        <dbReference type="Proteomes" id="UP000216361"/>
    </source>
</evidence>
<dbReference type="GO" id="GO:0015293">
    <property type="term" value="F:symporter activity"/>
    <property type="evidence" value="ECO:0007669"/>
    <property type="project" value="InterPro"/>
</dbReference>
<feature type="transmembrane region" description="Helical" evidence="3">
    <location>
        <begin position="174"/>
        <end position="194"/>
    </location>
</feature>
<dbReference type="GO" id="GO:0005886">
    <property type="term" value="C:plasma membrane"/>
    <property type="evidence" value="ECO:0007669"/>
    <property type="project" value="TreeGrafter"/>
</dbReference>
<keyword evidence="5" id="KW-1185">Reference proteome</keyword>
<dbReference type="Proteomes" id="UP000216361">
    <property type="component" value="Unassembled WGS sequence"/>
</dbReference>
<name>A0A255XWZ6_9PROT</name>
<comment type="similarity">
    <text evidence="1">Belongs to the sodium:galactoside symporter (TC 2.A.2) family.</text>
</comment>
<evidence type="ECO:0000256" key="3">
    <source>
        <dbReference type="SAM" id="Phobius"/>
    </source>
</evidence>
<feature type="transmembrane region" description="Helical" evidence="3">
    <location>
        <begin position="44"/>
        <end position="61"/>
    </location>
</feature>
<feature type="transmembrane region" description="Helical" evidence="3">
    <location>
        <begin position="259"/>
        <end position="278"/>
    </location>
</feature>
<keyword evidence="3" id="KW-0472">Membrane</keyword>
<dbReference type="Pfam" id="PF13347">
    <property type="entry name" value="MFS_2"/>
    <property type="match status" value="1"/>
</dbReference>
<gene>
    <name evidence="4" type="ORF">CHR90_02045</name>
</gene>
<feature type="transmembrane region" description="Helical" evidence="3">
    <location>
        <begin position="82"/>
        <end position="98"/>
    </location>
</feature>
<feature type="compositionally biased region" description="Low complexity" evidence="2">
    <location>
        <begin position="450"/>
        <end position="461"/>
    </location>
</feature>
<dbReference type="InterPro" id="IPR039672">
    <property type="entry name" value="MFS_2"/>
</dbReference>
<evidence type="ECO:0000256" key="1">
    <source>
        <dbReference type="ARBA" id="ARBA00009617"/>
    </source>
</evidence>
<evidence type="ECO:0000313" key="4">
    <source>
        <dbReference type="EMBL" id="OYQ21432.1"/>
    </source>
</evidence>
<organism evidence="4 5">
    <name type="scientific">Elstera cyanobacteriorum</name>
    <dbReference type="NCBI Taxonomy" id="2022747"/>
    <lineage>
        <taxon>Bacteria</taxon>
        <taxon>Pseudomonadati</taxon>
        <taxon>Pseudomonadota</taxon>
        <taxon>Alphaproteobacteria</taxon>
        <taxon>Rhodospirillales</taxon>
        <taxon>Rhodospirillaceae</taxon>
        <taxon>Elstera</taxon>
    </lineage>
</organism>
<evidence type="ECO:0008006" key="6">
    <source>
        <dbReference type="Google" id="ProtNLM"/>
    </source>
</evidence>
<protein>
    <recommendedName>
        <fullName evidence="6">MFS transporter</fullName>
    </recommendedName>
</protein>
<dbReference type="AlphaFoldDB" id="A0A255XWZ6"/>
<dbReference type="RefSeq" id="WP_094407226.1">
    <property type="nucleotide sequence ID" value="NZ_BMJZ01000007.1"/>
</dbReference>
<dbReference type="GO" id="GO:0008643">
    <property type="term" value="P:carbohydrate transport"/>
    <property type="evidence" value="ECO:0007669"/>
    <property type="project" value="InterPro"/>
</dbReference>
<dbReference type="PANTHER" id="PTHR11328">
    <property type="entry name" value="MAJOR FACILITATOR SUPERFAMILY DOMAIN-CONTAINING PROTEIN"/>
    <property type="match status" value="1"/>
</dbReference>
<evidence type="ECO:0000256" key="2">
    <source>
        <dbReference type="SAM" id="MobiDB-lite"/>
    </source>
</evidence>
<feature type="transmembrane region" description="Helical" evidence="3">
    <location>
        <begin position="12"/>
        <end position="32"/>
    </location>
</feature>
<dbReference type="SUPFAM" id="SSF103473">
    <property type="entry name" value="MFS general substrate transporter"/>
    <property type="match status" value="1"/>
</dbReference>
<feature type="transmembrane region" description="Helical" evidence="3">
    <location>
        <begin position="290"/>
        <end position="307"/>
    </location>
</feature>
<feature type="transmembrane region" description="Helical" evidence="3">
    <location>
        <begin position="226"/>
        <end position="247"/>
    </location>
</feature>
<feature type="transmembrane region" description="Helical" evidence="3">
    <location>
        <begin position="313"/>
        <end position="330"/>
    </location>
</feature>
<keyword evidence="3" id="KW-0812">Transmembrane</keyword>
<feature type="transmembrane region" description="Helical" evidence="3">
    <location>
        <begin position="150"/>
        <end position="168"/>
    </location>
</feature>
<feature type="region of interest" description="Disordered" evidence="2">
    <location>
        <begin position="435"/>
        <end position="461"/>
    </location>
</feature>